<dbReference type="RefSeq" id="WP_137089550.1">
    <property type="nucleotide sequence ID" value="NZ_CP028923.1"/>
</dbReference>
<organism evidence="6 7">
    <name type="scientific">Mangrovivirga cuniculi</name>
    <dbReference type="NCBI Taxonomy" id="2715131"/>
    <lineage>
        <taxon>Bacteria</taxon>
        <taxon>Pseudomonadati</taxon>
        <taxon>Bacteroidota</taxon>
        <taxon>Cytophagia</taxon>
        <taxon>Cytophagales</taxon>
        <taxon>Mangrovivirgaceae</taxon>
        <taxon>Mangrovivirga</taxon>
    </lineage>
</organism>
<dbReference type="GO" id="GO:0003677">
    <property type="term" value="F:DNA binding"/>
    <property type="evidence" value="ECO:0007669"/>
    <property type="project" value="UniProtKB-KW"/>
</dbReference>
<dbReference type="Gene3D" id="1.10.10.10">
    <property type="entry name" value="Winged helix-like DNA-binding domain superfamily/Winged helix DNA-binding domain"/>
    <property type="match status" value="1"/>
</dbReference>
<evidence type="ECO:0000259" key="5">
    <source>
        <dbReference type="PROSITE" id="PS51063"/>
    </source>
</evidence>
<dbReference type="PANTHER" id="PTHR24567:SF74">
    <property type="entry name" value="HTH-TYPE TRANSCRIPTIONAL REGULATOR ARCR"/>
    <property type="match status" value="1"/>
</dbReference>
<dbReference type="Pfam" id="PF00027">
    <property type="entry name" value="cNMP_binding"/>
    <property type="match status" value="1"/>
</dbReference>
<gene>
    <name evidence="6" type="ORF">DCC35_03905</name>
</gene>
<dbReference type="Gene3D" id="2.60.120.10">
    <property type="entry name" value="Jelly Rolls"/>
    <property type="match status" value="1"/>
</dbReference>
<dbReference type="PROSITE" id="PS50042">
    <property type="entry name" value="CNMP_BINDING_3"/>
    <property type="match status" value="1"/>
</dbReference>
<protein>
    <submittedName>
        <fullName evidence="6">Crp/Fnr family transcriptional regulator</fullName>
    </submittedName>
</protein>
<keyword evidence="1" id="KW-0805">Transcription regulation</keyword>
<evidence type="ECO:0000313" key="6">
    <source>
        <dbReference type="EMBL" id="QCK13957.1"/>
    </source>
</evidence>
<dbReference type="SUPFAM" id="SSF51206">
    <property type="entry name" value="cAMP-binding domain-like"/>
    <property type="match status" value="1"/>
</dbReference>
<dbReference type="CDD" id="cd00038">
    <property type="entry name" value="CAP_ED"/>
    <property type="match status" value="1"/>
</dbReference>
<keyword evidence="3" id="KW-0804">Transcription</keyword>
<dbReference type="SMART" id="SM00419">
    <property type="entry name" value="HTH_CRP"/>
    <property type="match status" value="1"/>
</dbReference>
<dbReference type="Pfam" id="PF13545">
    <property type="entry name" value="HTH_Crp_2"/>
    <property type="match status" value="1"/>
</dbReference>
<name>A0A4D7JGX9_9BACT</name>
<feature type="domain" description="HTH crp-type" evidence="5">
    <location>
        <begin position="151"/>
        <end position="224"/>
    </location>
</feature>
<dbReference type="GO" id="GO:0005829">
    <property type="term" value="C:cytosol"/>
    <property type="evidence" value="ECO:0007669"/>
    <property type="project" value="TreeGrafter"/>
</dbReference>
<dbReference type="SMART" id="SM00100">
    <property type="entry name" value="cNMP"/>
    <property type="match status" value="1"/>
</dbReference>
<dbReference type="PANTHER" id="PTHR24567">
    <property type="entry name" value="CRP FAMILY TRANSCRIPTIONAL REGULATORY PROTEIN"/>
    <property type="match status" value="1"/>
</dbReference>
<accession>A0A4D7JGX9</accession>
<reference evidence="6 7" key="1">
    <citation type="submission" date="2018-04" db="EMBL/GenBank/DDBJ databases">
        <title>Complete genome uncultured novel isolate.</title>
        <authorList>
            <person name="Merlino G."/>
        </authorList>
    </citation>
    <scope>NUCLEOTIDE SEQUENCE [LARGE SCALE GENOMIC DNA]</scope>
    <source>
        <strain evidence="7">R1DC9</strain>
    </source>
</reference>
<dbReference type="SUPFAM" id="SSF46785">
    <property type="entry name" value="Winged helix' DNA-binding domain"/>
    <property type="match status" value="1"/>
</dbReference>
<dbReference type="GO" id="GO:0003700">
    <property type="term" value="F:DNA-binding transcription factor activity"/>
    <property type="evidence" value="ECO:0007669"/>
    <property type="project" value="TreeGrafter"/>
</dbReference>
<dbReference type="InterPro" id="IPR036388">
    <property type="entry name" value="WH-like_DNA-bd_sf"/>
</dbReference>
<dbReference type="InterPro" id="IPR050397">
    <property type="entry name" value="Env_Response_Regulators"/>
</dbReference>
<keyword evidence="7" id="KW-1185">Reference proteome</keyword>
<keyword evidence="2" id="KW-0238">DNA-binding</keyword>
<dbReference type="PROSITE" id="PS51063">
    <property type="entry name" value="HTH_CRP_2"/>
    <property type="match status" value="1"/>
</dbReference>
<dbReference type="Proteomes" id="UP000298616">
    <property type="component" value="Chromosome"/>
</dbReference>
<dbReference type="CDD" id="cd00092">
    <property type="entry name" value="HTH_CRP"/>
    <property type="match status" value="1"/>
</dbReference>
<dbReference type="InterPro" id="IPR018490">
    <property type="entry name" value="cNMP-bd_dom_sf"/>
</dbReference>
<dbReference type="EMBL" id="CP028923">
    <property type="protein sequence ID" value="QCK13957.1"/>
    <property type="molecule type" value="Genomic_DNA"/>
</dbReference>
<proteinExistence type="predicted"/>
<feature type="domain" description="Cyclic nucleotide-binding" evidence="4">
    <location>
        <begin position="37"/>
        <end position="89"/>
    </location>
</feature>
<dbReference type="OrthoDB" id="9788438at2"/>
<dbReference type="AlphaFoldDB" id="A0A4D7JGX9"/>
<sequence>MNNGNDLWYFENVDLFGVMCPHKLGAAAGKDHEMMKFDKDEFIYFPNDTSDQIYLVAEGRVRIGNYSEDGKENLKVILGKGELFGELALSGEGKRNDFAQAMDKETIVCQMTIDHMEELMREDQTLSIKLLKLVGFRLKKMERKINSLVFKDARTRIVEFLKELGEEKGTKVGYEIMVKNHLTHKDIAALTGTSRQTVTTVLNELKDQNLINFDRRRILFRDLEALA</sequence>
<evidence type="ECO:0000313" key="7">
    <source>
        <dbReference type="Proteomes" id="UP000298616"/>
    </source>
</evidence>
<dbReference type="KEGG" id="fpf:DCC35_03905"/>
<evidence type="ECO:0000256" key="2">
    <source>
        <dbReference type="ARBA" id="ARBA00023125"/>
    </source>
</evidence>
<dbReference type="InterPro" id="IPR036390">
    <property type="entry name" value="WH_DNA-bd_sf"/>
</dbReference>
<dbReference type="InterPro" id="IPR014710">
    <property type="entry name" value="RmlC-like_jellyroll"/>
</dbReference>
<evidence type="ECO:0000259" key="4">
    <source>
        <dbReference type="PROSITE" id="PS50042"/>
    </source>
</evidence>
<dbReference type="InterPro" id="IPR000595">
    <property type="entry name" value="cNMP-bd_dom"/>
</dbReference>
<dbReference type="InterPro" id="IPR012318">
    <property type="entry name" value="HTH_CRP"/>
</dbReference>
<evidence type="ECO:0000256" key="1">
    <source>
        <dbReference type="ARBA" id="ARBA00023015"/>
    </source>
</evidence>
<evidence type="ECO:0000256" key="3">
    <source>
        <dbReference type="ARBA" id="ARBA00023163"/>
    </source>
</evidence>